<dbReference type="EMBL" id="JAEQNC010000004">
    <property type="protein sequence ID" value="MBL0372296.1"/>
    <property type="molecule type" value="Genomic_DNA"/>
</dbReference>
<reference evidence="2" key="1">
    <citation type="submission" date="2021-01" db="EMBL/GenBank/DDBJ databases">
        <title>Rhizobium sp. strain KVB221 16S ribosomal RNA gene Genome sequencing and assembly.</title>
        <authorList>
            <person name="Kang M."/>
        </authorList>
    </citation>
    <scope>NUCLEOTIDE SEQUENCE</scope>
    <source>
        <strain evidence="2">KVB221</strain>
    </source>
</reference>
<dbReference type="RefSeq" id="WP_201656691.1">
    <property type="nucleotide sequence ID" value="NZ_JAEQNC010000004.1"/>
</dbReference>
<dbReference type="Pfam" id="PF11453">
    <property type="entry name" value="DUF2950"/>
    <property type="match status" value="1"/>
</dbReference>
<keyword evidence="1" id="KW-0732">Signal</keyword>
<evidence type="ECO:0000313" key="3">
    <source>
        <dbReference type="Proteomes" id="UP000633219"/>
    </source>
</evidence>
<evidence type="ECO:0000313" key="2">
    <source>
        <dbReference type="EMBL" id="MBL0372296.1"/>
    </source>
</evidence>
<feature type="chain" id="PRO_5038081540" evidence="1">
    <location>
        <begin position="27"/>
        <end position="314"/>
    </location>
</feature>
<sequence>MFKFMKSLLVSTVLASMGFMGSISLAAEAGSPLDDLASEKAPTEFATADEVVANFKSAVTAGDADKLAELLGLDAAKAKATENAKETFELIQLGVKNHVELRDEDDAKIVVIGDRMWPFPFPISKKDDGKWSFDTYAGLEEIVARRVGENELFAIDTLGEYVDAQMAYAAEDRDGDRVLEYAQKLMSTKGMKDGLFWETEKGDADEESPGGAALSAADYAKAKRGEGYFGYRYRVLTSQGENIAGGKFDYIINGNMIAGFAAVAWPVKYGETGVHTFVVNKEGIVYQADLGENTDKLARDIRTFNPGDKWEIAD</sequence>
<dbReference type="Proteomes" id="UP000633219">
    <property type="component" value="Unassembled WGS sequence"/>
</dbReference>
<comment type="caution">
    <text evidence="2">The sequence shown here is derived from an EMBL/GenBank/DDBJ whole genome shotgun (WGS) entry which is preliminary data.</text>
</comment>
<name>A0A936YPW6_9HYPH</name>
<evidence type="ECO:0000256" key="1">
    <source>
        <dbReference type="SAM" id="SignalP"/>
    </source>
</evidence>
<dbReference type="InterPro" id="IPR021556">
    <property type="entry name" value="DUF2950"/>
</dbReference>
<gene>
    <name evidence="2" type="ORF">JJB09_09675</name>
</gene>
<dbReference type="AlphaFoldDB" id="A0A936YPW6"/>
<feature type="signal peptide" evidence="1">
    <location>
        <begin position="1"/>
        <end position="26"/>
    </location>
</feature>
<organism evidence="2 3">
    <name type="scientific">Rhizobium setariae</name>
    <dbReference type="NCBI Taxonomy" id="2801340"/>
    <lineage>
        <taxon>Bacteria</taxon>
        <taxon>Pseudomonadati</taxon>
        <taxon>Pseudomonadota</taxon>
        <taxon>Alphaproteobacteria</taxon>
        <taxon>Hyphomicrobiales</taxon>
        <taxon>Rhizobiaceae</taxon>
        <taxon>Rhizobium/Agrobacterium group</taxon>
        <taxon>Rhizobium</taxon>
    </lineage>
</organism>
<protein>
    <submittedName>
        <fullName evidence="2">DUF2950 family protein</fullName>
    </submittedName>
</protein>
<accession>A0A936YPW6</accession>
<proteinExistence type="predicted"/>
<keyword evidence="3" id="KW-1185">Reference proteome</keyword>